<comment type="similarity">
    <text evidence="2">Belongs to the histidine acid phosphatase family.</text>
</comment>
<name>A0A8R1DHX0_CAEJA</name>
<feature type="chain" id="PRO_5035783677" description="Acid phosphatase" evidence="3">
    <location>
        <begin position="20"/>
        <end position="465"/>
    </location>
</feature>
<dbReference type="InterPro" id="IPR029033">
    <property type="entry name" value="His_PPase_superfam"/>
</dbReference>
<dbReference type="Gene3D" id="3.40.50.1240">
    <property type="entry name" value="Phosphoglycerate mutase-like"/>
    <property type="match status" value="1"/>
</dbReference>
<evidence type="ECO:0000313" key="4">
    <source>
        <dbReference type="EnsemblMetazoa" id="CJA02482.1"/>
    </source>
</evidence>
<dbReference type="PANTHER" id="PTHR11567">
    <property type="entry name" value="ACID PHOSPHATASE-RELATED"/>
    <property type="match status" value="1"/>
</dbReference>
<dbReference type="Pfam" id="PF00328">
    <property type="entry name" value="His_Phos_2"/>
    <property type="match status" value="1"/>
</dbReference>
<evidence type="ECO:0008006" key="6">
    <source>
        <dbReference type="Google" id="ProtNLM"/>
    </source>
</evidence>
<accession>A0A8R1DHX0</accession>
<evidence type="ECO:0000256" key="2">
    <source>
        <dbReference type="ARBA" id="ARBA00005375"/>
    </source>
</evidence>
<dbReference type="EnsemblMetazoa" id="CJA02482.1">
    <property type="protein sequence ID" value="CJA02482.1"/>
    <property type="gene ID" value="WBGene00121686"/>
</dbReference>
<dbReference type="Proteomes" id="UP000005237">
    <property type="component" value="Unassembled WGS sequence"/>
</dbReference>
<feature type="signal peptide" evidence="3">
    <location>
        <begin position="1"/>
        <end position="19"/>
    </location>
</feature>
<reference evidence="4" key="2">
    <citation type="submission" date="2022-06" db="UniProtKB">
        <authorList>
            <consortium name="EnsemblMetazoa"/>
        </authorList>
    </citation>
    <scope>IDENTIFICATION</scope>
    <source>
        <strain evidence="4">DF5081</strain>
    </source>
</reference>
<dbReference type="PANTHER" id="PTHR11567:SF209">
    <property type="entry name" value="INTESTINAL ACID PHOSPHATASE"/>
    <property type="match status" value="1"/>
</dbReference>
<dbReference type="InterPro" id="IPR033379">
    <property type="entry name" value="Acid_Pase_AS"/>
</dbReference>
<sequence>MVNTLSLISLFGLAGLANAYFNGTKELIFVQTLWRHGDRSPTRTFKSDPFQESSWQFGGGGWGQLSPEGMLQHFKLGGLIHKKYVDDYKFFPDRYDSKKIYVRSTDVNRTIISAQSNLLGQYSQSKNSIKNVDYPDYPGWPTGFVPIAVHTVADNTDHIGNVEADCPLREQVWNLAKTSDEVKNFVNSEQVSTLLANLTTFCGETIDIDNLWIVTNALFIEQIYYNETLRKNNYWFSDELYNLADAINDRVQLFENGIFNTSKNIVNNHDVGLLTRKLRGGSMLNDMVMHMNIKLDCANKTTANCTWINNLKNYIYSAHDTTIYAFFSALLIEKYAVKPAGGYPLYSAAVFVELYVDRADNDKPYFKMLYHEKDGAGFQPVTQGIQGCPQDSDFCDLDVLRQWSSDLQPDQPIEQWCYTDLNANNSSSTTPSSVTSTPITSTTNVVVDRYSIFPLLVLLAVCQLF</sequence>
<evidence type="ECO:0000256" key="1">
    <source>
        <dbReference type="ARBA" id="ARBA00000032"/>
    </source>
</evidence>
<evidence type="ECO:0000313" key="5">
    <source>
        <dbReference type="Proteomes" id="UP000005237"/>
    </source>
</evidence>
<organism evidence="4 5">
    <name type="scientific">Caenorhabditis japonica</name>
    <dbReference type="NCBI Taxonomy" id="281687"/>
    <lineage>
        <taxon>Eukaryota</taxon>
        <taxon>Metazoa</taxon>
        <taxon>Ecdysozoa</taxon>
        <taxon>Nematoda</taxon>
        <taxon>Chromadorea</taxon>
        <taxon>Rhabditida</taxon>
        <taxon>Rhabditina</taxon>
        <taxon>Rhabditomorpha</taxon>
        <taxon>Rhabditoidea</taxon>
        <taxon>Rhabditidae</taxon>
        <taxon>Peloderinae</taxon>
        <taxon>Caenorhabditis</taxon>
    </lineage>
</organism>
<reference evidence="5" key="1">
    <citation type="submission" date="2010-08" db="EMBL/GenBank/DDBJ databases">
        <authorList>
            <consortium name="Caenorhabditis japonica Sequencing Consortium"/>
            <person name="Wilson R.K."/>
        </authorList>
    </citation>
    <scope>NUCLEOTIDE SEQUENCE [LARGE SCALE GENOMIC DNA]</scope>
    <source>
        <strain evidence="5">DF5081</strain>
    </source>
</reference>
<dbReference type="InterPro" id="IPR050645">
    <property type="entry name" value="Histidine_acid_phosphatase"/>
</dbReference>
<keyword evidence="3" id="KW-0732">Signal</keyword>
<dbReference type="PROSITE" id="PS00616">
    <property type="entry name" value="HIS_ACID_PHOSPHAT_1"/>
    <property type="match status" value="1"/>
</dbReference>
<dbReference type="GO" id="GO:0003993">
    <property type="term" value="F:acid phosphatase activity"/>
    <property type="evidence" value="ECO:0007669"/>
    <property type="project" value="UniProtKB-EC"/>
</dbReference>
<dbReference type="InterPro" id="IPR000560">
    <property type="entry name" value="His_Pase_clade-2"/>
</dbReference>
<comment type="catalytic activity">
    <reaction evidence="1">
        <text>a phosphate monoester + H2O = an alcohol + phosphate</text>
        <dbReference type="Rhea" id="RHEA:15017"/>
        <dbReference type="ChEBI" id="CHEBI:15377"/>
        <dbReference type="ChEBI" id="CHEBI:30879"/>
        <dbReference type="ChEBI" id="CHEBI:43474"/>
        <dbReference type="ChEBI" id="CHEBI:67140"/>
        <dbReference type="EC" id="3.1.3.2"/>
    </reaction>
</comment>
<dbReference type="SUPFAM" id="SSF53254">
    <property type="entry name" value="Phosphoglycerate mutase-like"/>
    <property type="match status" value="1"/>
</dbReference>
<dbReference type="AlphaFoldDB" id="A0A8R1DHX0"/>
<dbReference type="CDD" id="cd07061">
    <property type="entry name" value="HP_HAP_like"/>
    <property type="match status" value="1"/>
</dbReference>
<protein>
    <recommendedName>
        <fullName evidence="6">Acid phosphatase</fullName>
    </recommendedName>
</protein>
<keyword evidence="5" id="KW-1185">Reference proteome</keyword>
<evidence type="ECO:0000256" key="3">
    <source>
        <dbReference type="SAM" id="SignalP"/>
    </source>
</evidence>
<proteinExistence type="inferred from homology"/>